<proteinExistence type="predicted"/>
<dbReference type="GO" id="GO:0003677">
    <property type="term" value="F:DNA binding"/>
    <property type="evidence" value="ECO:0007669"/>
    <property type="project" value="UniProtKB-KW"/>
</dbReference>
<feature type="compositionally biased region" description="Basic residues" evidence="1">
    <location>
        <begin position="79"/>
        <end position="95"/>
    </location>
</feature>
<dbReference type="PROSITE" id="PS50943">
    <property type="entry name" value="HTH_CROC1"/>
    <property type="match status" value="1"/>
</dbReference>
<evidence type="ECO:0000256" key="1">
    <source>
        <dbReference type="SAM" id="MobiDB-lite"/>
    </source>
</evidence>
<comment type="caution">
    <text evidence="3">The sequence shown here is derived from an EMBL/GenBank/DDBJ whole genome shotgun (WGS) entry which is preliminary data.</text>
</comment>
<name>A0A2P2DIZ4_9LEPT</name>
<dbReference type="InterPro" id="IPR010982">
    <property type="entry name" value="Lambda_DNA-bd_dom_sf"/>
</dbReference>
<dbReference type="SMART" id="SM00530">
    <property type="entry name" value="HTH_XRE"/>
    <property type="match status" value="1"/>
</dbReference>
<feature type="domain" description="HTH cro/C1-type" evidence="2">
    <location>
        <begin position="16"/>
        <end position="69"/>
    </location>
</feature>
<dbReference type="EMBL" id="BFAZ01000014">
    <property type="protein sequence ID" value="GBF44541.1"/>
    <property type="molecule type" value="Genomic_DNA"/>
</dbReference>
<dbReference type="Pfam" id="PF01381">
    <property type="entry name" value="HTH_3"/>
    <property type="match status" value="1"/>
</dbReference>
<evidence type="ECO:0000313" key="4">
    <source>
        <dbReference type="Proteomes" id="UP000245206"/>
    </source>
</evidence>
<evidence type="ECO:0000259" key="2">
    <source>
        <dbReference type="PROSITE" id="PS50943"/>
    </source>
</evidence>
<sequence length="95" mass="10919">MAKKYDRILQEIAEKIKQTREYRDMTQEAVSGLELGVRNYQRIESMEGLPSLKSLLIIADALGVHPKELLDVPGLSNRPLKKKFPARKRKRVKST</sequence>
<feature type="region of interest" description="Disordered" evidence="1">
    <location>
        <begin position="73"/>
        <end position="95"/>
    </location>
</feature>
<dbReference type="Proteomes" id="UP000245206">
    <property type="component" value="Unassembled WGS sequence"/>
</dbReference>
<dbReference type="SUPFAM" id="SSF47413">
    <property type="entry name" value="lambda repressor-like DNA-binding domains"/>
    <property type="match status" value="1"/>
</dbReference>
<dbReference type="RefSeq" id="WP_282432612.1">
    <property type="nucleotide sequence ID" value="NZ_BFAZ01000014.1"/>
</dbReference>
<reference evidence="4" key="1">
    <citation type="journal article" date="2019" name="Microbiol. Immunol.">
        <title>Molecular and phenotypic characterization of Leptospira johnsonii sp. nov., Leptospira ellinghausenii sp. nov. and Leptospira ryugenii sp. nov. isolated from soil and water in Japan.</title>
        <authorList>
            <person name="Masuzawa T."/>
            <person name="Saito M."/>
            <person name="Nakao R."/>
            <person name="Nikaido Y."/>
            <person name="Matsumoto M."/>
            <person name="Ogawa M."/>
            <person name="Yokoyama M."/>
            <person name="Hidaka Y."/>
            <person name="Tomita J."/>
            <person name="Sakakibara K."/>
            <person name="Suzuki K."/>
            <person name="Yasuda S."/>
            <person name="Sato H."/>
            <person name="Yamaguchi M."/>
            <person name="Yoshida S.I."/>
            <person name="Koizumi N."/>
            <person name="Kawamura Y."/>
        </authorList>
    </citation>
    <scope>NUCLEOTIDE SEQUENCE [LARGE SCALE GENOMIC DNA]</scope>
    <source>
        <strain evidence="4">E18</strain>
    </source>
</reference>
<keyword evidence="3" id="KW-0238">DNA-binding</keyword>
<organism evidence="3 4">
    <name type="scientific">Leptospira ellinghausenii</name>
    <dbReference type="NCBI Taxonomy" id="1917822"/>
    <lineage>
        <taxon>Bacteria</taxon>
        <taxon>Pseudomonadati</taxon>
        <taxon>Spirochaetota</taxon>
        <taxon>Spirochaetia</taxon>
        <taxon>Leptospirales</taxon>
        <taxon>Leptospiraceae</taxon>
        <taxon>Leptospira</taxon>
    </lineage>
</organism>
<protein>
    <submittedName>
        <fullName evidence="3">DNA-binding helix-turn-helix protein</fullName>
    </submittedName>
</protein>
<accession>A0A2P2DIZ4</accession>
<dbReference type="AlphaFoldDB" id="A0A2P2DIZ4"/>
<dbReference type="InterPro" id="IPR001387">
    <property type="entry name" value="Cro/C1-type_HTH"/>
</dbReference>
<dbReference type="Gene3D" id="1.10.260.40">
    <property type="entry name" value="lambda repressor-like DNA-binding domains"/>
    <property type="match status" value="1"/>
</dbReference>
<evidence type="ECO:0000313" key="3">
    <source>
        <dbReference type="EMBL" id="GBF44541.1"/>
    </source>
</evidence>
<keyword evidence="4" id="KW-1185">Reference proteome</keyword>
<dbReference type="CDD" id="cd00093">
    <property type="entry name" value="HTH_XRE"/>
    <property type="match status" value="1"/>
</dbReference>
<gene>
    <name evidence="3" type="ORF">LPTSP2_38440</name>
</gene>